<keyword evidence="1" id="KW-1133">Transmembrane helix</keyword>
<reference evidence="2" key="1">
    <citation type="submission" date="2020-06" db="EMBL/GenBank/DDBJ databases">
        <title>Haloterrigena sp. nov., an extremely halophilic archaeon isolated from a saline sediment.</title>
        <authorList>
            <person name="Liu B.-B."/>
        </authorList>
    </citation>
    <scope>NUCLEOTIDE SEQUENCE</scope>
    <source>
        <strain evidence="2">SYSU A121-1</strain>
    </source>
</reference>
<gene>
    <name evidence="2" type="ORF">HT576_08970</name>
</gene>
<evidence type="ECO:0000313" key="2">
    <source>
        <dbReference type="EMBL" id="NUB91152.1"/>
    </source>
</evidence>
<accession>A0A8J8KFM2</accession>
<dbReference type="RefSeq" id="WP_174701816.1">
    <property type="nucleotide sequence ID" value="NZ_JABURA010000001.1"/>
</dbReference>
<evidence type="ECO:0000256" key="1">
    <source>
        <dbReference type="SAM" id="Phobius"/>
    </source>
</evidence>
<organism evidence="2 3">
    <name type="scientific">Haloterrigena gelatinilytica</name>
    <dbReference type="NCBI Taxonomy" id="2741724"/>
    <lineage>
        <taxon>Archaea</taxon>
        <taxon>Methanobacteriati</taxon>
        <taxon>Methanobacteriota</taxon>
        <taxon>Stenosarchaea group</taxon>
        <taxon>Halobacteria</taxon>
        <taxon>Halobacteriales</taxon>
        <taxon>Natrialbaceae</taxon>
        <taxon>Haloterrigena</taxon>
    </lineage>
</organism>
<dbReference type="EMBL" id="JABURA010000001">
    <property type="protein sequence ID" value="NUB91152.1"/>
    <property type="molecule type" value="Genomic_DNA"/>
</dbReference>
<proteinExistence type="predicted"/>
<name>A0A8J8KFM2_9EURY</name>
<keyword evidence="1" id="KW-0812">Transmembrane</keyword>
<protein>
    <submittedName>
        <fullName evidence="2">Uncharacterized protein</fullName>
    </submittedName>
</protein>
<keyword evidence="1" id="KW-0472">Membrane</keyword>
<evidence type="ECO:0000313" key="3">
    <source>
        <dbReference type="Proteomes" id="UP000728647"/>
    </source>
</evidence>
<dbReference type="AlphaFoldDB" id="A0A8J8KFM2"/>
<sequence>MIALSKPEIQWWAISACVVIIVLVAGLEIMDPQPSKEDRIEYDCLSDFGYTYCAITEFNGTYYVIGGISTEYHEEETEWRNLSEFNVTHPDDHFSGGKLETNYEVSRLSPRTKLSRKNPIYVRF</sequence>
<feature type="transmembrane region" description="Helical" evidence="1">
    <location>
        <begin position="12"/>
        <end position="30"/>
    </location>
</feature>
<dbReference type="Proteomes" id="UP000728647">
    <property type="component" value="Unassembled WGS sequence"/>
</dbReference>
<comment type="caution">
    <text evidence="2">The sequence shown here is derived from an EMBL/GenBank/DDBJ whole genome shotgun (WGS) entry which is preliminary data.</text>
</comment>